<gene>
    <name evidence="2" type="ORF">OLEA9_A012598</name>
</gene>
<name>A0A8S0TKQ0_OLEEU</name>
<feature type="compositionally biased region" description="Low complexity" evidence="1">
    <location>
        <begin position="254"/>
        <end position="279"/>
    </location>
</feature>
<feature type="compositionally biased region" description="Low complexity" evidence="1">
    <location>
        <begin position="537"/>
        <end position="548"/>
    </location>
</feature>
<proteinExistence type="predicted"/>
<feature type="compositionally biased region" description="Basic and acidic residues" evidence="1">
    <location>
        <begin position="281"/>
        <end position="291"/>
    </location>
</feature>
<feature type="compositionally biased region" description="Basic and acidic residues" evidence="1">
    <location>
        <begin position="300"/>
        <end position="326"/>
    </location>
</feature>
<feature type="region of interest" description="Disordered" evidence="1">
    <location>
        <begin position="461"/>
        <end position="592"/>
    </location>
</feature>
<dbReference type="EMBL" id="CACTIH010007260">
    <property type="protein sequence ID" value="CAA3006385.1"/>
    <property type="molecule type" value="Genomic_DNA"/>
</dbReference>
<comment type="caution">
    <text evidence="2">The sequence shown here is derived from an EMBL/GenBank/DDBJ whole genome shotgun (WGS) entry which is preliminary data.</text>
</comment>
<evidence type="ECO:0000313" key="3">
    <source>
        <dbReference type="Proteomes" id="UP000594638"/>
    </source>
</evidence>
<accession>A0A8S0TKQ0</accession>
<dbReference type="Gramene" id="OE9A012598T1">
    <property type="protein sequence ID" value="OE9A012598C1"/>
    <property type="gene ID" value="OE9A012598"/>
</dbReference>
<reference evidence="2 3" key="1">
    <citation type="submission" date="2019-12" db="EMBL/GenBank/DDBJ databases">
        <authorList>
            <person name="Alioto T."/>
            <person name="Alioto T."/>
            <person name="Gomez Garrido J."/>
        </authorList>
    </citation>
    <scope>NUCLEOTIDE SEQUENCE [LARGE SCALE GENOMIC DNA]</scope>
</reference>
<feature type="compositionally biased region" description="Basic residues" evidence="1">
    <location>
        <begin position="511"/>
        <end position="523"/>
    </location>
</feature>
<dbReference type="AlphaFoldDB" id="A0A8S0TKQ0"/>
<protein>
    <submittedName>
        <fullName evidence="2">Uncharacterized protein</fullName>
    </submittedName>
</protein>
<feature type="region of interest" description="Disordered" evidence="1">
    <location>
        <begin position="1"/>
        <end position="34"/>
    </location>
</feature>
<evidence type="ECO:0000256" key="1">
    <source>
        <dbReference type="SAM" id="MobiDB-lite"/>
    </source>
</evidence>
<feature type="compositionally biased region" description="Low complexity" evidence="1">
    <location>
        <begin position="486"/>
        <end position="510"/>
    </location>
</feature>
<evidence type="ECO:0000313" key="2">
    <source>
        <dbReference type="EMBL" id="CAA3006385.1"/>
    </source>
</evidence>
<dbReference type="Proteomes" id="UP000594638">
    <property type="component" value="Unassembled WGS sequence"/>
</dbReference>
<feature type="compositionally biased region" description="Basic and acidic residues" evidence="1">
    <location>
        <begin position="14"/>
        <end position="31"/>
    </location>
</feature>
<keyword evidence="3" id="KW-1185">Reference proteome</keyword>
<feature type="compositionally biased region" description="Polar residues" evidence="1">
    <location>
        <begin position="473"/>
        <end position="485"/>
    </location>
</feature>
<sequence length="685" mass="74105">MKARPGPLAAKIVRPAEPKTRPPNEPAERVRCSPARPPGQLVAVFSWPVGSLSSIKLRGQFSTKTTSLWASHAHRWLFTNDDDDESRPPYLRSALLFLANRVPSPSPSRVGEISSRAAVLEWTRPSEVAQRENEIKPTCCQQWRETLPGRPVPRLLACLRALESREALSQLASSYFLARFRDSRAARKKCCGLTNVISEPGIAPRQAQVPGLGPGRKGEAAAAAAATGPAACLRVAPLWRPPAATCRERLTSRGLAPPGEPAQLLGGPAAATAATAGGTSRVDRPELHSKADYPPTDPLRLLDHGHKLGRPDRPARPEPDAREPGRAHRRGNPVARHVERLEAGRPPDQRERVPRLDRRVHPGVRLDALALGDRRRPRPHGCGRTLSAFGRNTWPEVADRALGVREQLGGRLQFLGRALARGPVRDRPAGEAAPRLRKWPGPHAFALVVVIAGKPRSGLVLAPARDQRGRKSATGSGPSAATCSEQQPQPVAVARAATGGPQRPQGGLLRVRPRRRRFHHNRRGPPGPQVARRDLEPAGAQPGVQQVQPGPPGRGPSVTDLGPEAGQVEQESGRGRSRSRSGIGGPEPADQHRRLCAVAPVRGRVALEQEQEEAKVRTPAKLRAQPAACRLLLATRQQVVLVSRKLAGRTTRESRVHEHAKSWLIAQQQVAASGRREASALELQT</sequence>
<feature type="region of interest" description="Disordered" evidence="1">
    <location>
        <begin position="252"/>
        <end position="356"/>
    </location>
</feature>
<feature type="compositionally biased region" description="Basic and acidic residues" evidence="1">
    <location>
        <begin position="336"/>
        <end position="356"/>
    </location>
</feature>
<organism evidence="2 3">
    <name type="scientific">Olea europaea subsp. europaea</name>
    <dbReference type="NCBI Taxonomy" id="158383"/>
    <lineage>
        <taxon>Eukaryota</taxon>
        <taxon>Viridiplantae</taxon>
        <taxon>Streptophyta</taxon>
        <taxon>Embryophyta</taxon>
        <taxon>Tracheophyta</taxon>
        <taxon>Spermatophyta</taxon>
        <taxon>Magnoliopsida</taxon>
        <taxon>eudicotyledons</taxon>
        <taxon>Gunneridae</taxon>
        <taxon>Pentapetalae</taxon>
        <taxon>asterids</taxon>
        <taxon>lamiids</taxon>
        <taxon>Lamiales</taxon>
        <taxon>Oleaceae</taxon>
        <taxon>Oleeae</taxon>
        <taxon>Olea</taxon>
    </lineage>
</organism>